<evidence type="ECO:0000313" key="9">
    <source>
        <dbReference type="EMBL" id="EGV60235.1"/>
    </source>
</evidence>
<dbReference type="STRING" id="590646.G3BCY0"/>
<dbReference type="eggNOG" id="ENOG502S7ZI">
    <property type="taxonomic scope" value="Eukaryota"/>
</dbReference>
<feature type="region of interest" description="Disordered" evidence="7">
    <location>
        <begin position="213"/>
        <end position="256"/>
    </location>
</feature>
<evidence type="ECO:0000256" key="3">
    <source>
        <dbReference type="ARBA" id="ARBA00023125"/>
    </source>
</evidence>
<organism evidence="10">
    <name type="scientific">Candida tenuis (strain ATCC 10573 / BCRC 21748 / CBS 615 / JCM 9827 / NBRC 10315 / NRRL Y-1498 / VKM Y-70)</name>
    <name type="common">Yeast</name>
    <name type="synonym">Yamadazyma tenuis</name>
    <dbReference type="NCBI Taxonomy" id="590646"/>
    <lineage>
        <taxon>Eukaryota</taxon>
        <taxon>Fungi</taxon>
        <taxon>Dikarya</taxon>
        <taxon>Ascomycota</taxon>
        <taxon>Saccharomycotina</taxon>
        <taxon>Pichiomycetes</taxon>
        <taxon>Debaryomycetaceae</taxon>
        <taxon>Yamadazyma</taxon>
    </lineage>
</organism>
<evidence type="ECO:0000256" key="6">
    <source>
        <dbReference type="SAM" id="Coils"/>
    </source>
</evidence>
<keyword evidence="2" id="KW-0805">Transcription regulation</keyword>
<dbReference type="SUPFAM" id="SSF57959">
    <property type="entry name" value="Leucine zipper domain"/>
    <property type="match status" value="1"/>
</dbReference>
<evidence type="ECO:0000313" key="10">
    <source>
        <dbReference type="Proteomes" id="UP000000707"/>
    </source>
</evidence>
<dbReference type="Pfam" id="PF07716">
    <property type="entry name" value="bZIP_2"/>
    <property type="match status" value="1"/>
</dbReference>
<dbReference type="PROSITE" id="PS00036">
    <property type="entry name" value="BZIP_BASIC"/>
    <property type="match status" value="1"/>
</dbReference>
<dbReference type="PANTHER" id="PTHR13044:SF14">
    <property type="entry name" value="CRYPTOCEPHAL, ISOFORM A"/>
    <property type="match status" value="1"/>
</dbReference>
<dbReference type="InterPro" id="IPR046347">
    <property type="entry name" value="bZIP_sf"/>
</dbReference>
<gene>
    <name evidence="9" type="ORF">CANTEDRAFT_95690</name>
</gene>
<reference evidence="9 10" key="1">
    <citation type="journal article" date="2011" name="Proc. Natl. Acad. Sci. U.S.A.">
        <title>Comparative genomics of xylose-fermenting fungi for enhanced biofuel production.</title>
        <authorList>
            <person name="Wohlbach D.J."/>
            <person name="Kuo A."/>
            <person name="Sato T.K."/>
            <person name="Potts K.M."/>
            <person name="Salamov A.A."/>
            <person name="LaButti K.M."/>
            <person name="Sun H."/>
            <person name="Clum A."/>
            <person name="Pangilinan J.L."/>
            <person name="Lindquist E.A."/>
            <person name="Lucas S."/>
            <person name="Lapidus A."/>
            <person name="Jin M."/>
            <person name="Gunawan C."/>
            <person name="Balan V."/>
            <person name="Dale B.E."/>
            <person name="Jeffries T.W."/>
            <person name="Zinkel R."/>
            <person name="Barry K.W."/>
            <person name="Grigoriev I.V."/>
            <person name="Gasch A.P."/>
        </authorList>
    </citation>
    <scope>NUCLEOTIDE SEQUENCE [LARGE SCALE GENOMIC DNA]</scope>
    <source>
        <strain evidence="10">ATCC 10573 / BCRC 21748 / CBS 615 / JCM 9827 / NBRC 10315 / NRRL Y-1498 / VKM Y-70</strain>
    </source>
</reference>
<dbReference type="EMBL" id="GL996528">
    <property type="protein sequence ID" value="EGV60235.1"/>
    <property type="molecule type" value="Genomic_DNA"/>
</dbReference>
<dbReference type="GO" id="GO:0089713">
    <property type="term" value="C:Cbf1-Met4-Met28 complex"/>
    <property type="evidence" value="ECO:0007669"/>
    <property type="project" value="TreeGrafter"/>
</dbReference>
<dbReference type="RefSeq" id="XP_006689449.1">
    <property type="nucleotide sequence ID" value="XM_006689386.1"/>
</dbReference>
<dbReference type="KEGG" id="cten:18250529"/>
<protein>
    <recommendedName>
        <fullName evidence="8">BZIP domain-containing protein</fullName>
    </recommendedName>
</protein>
<keyword evidence="4" id="KW-0804">Transcription</keyword>
<sequence>MADDQDKTNKAILDQLVYIDNFIGEDHELNFDLSAFADDSFIFADEEKPPNDKINEMLRNKEGLHALSHGSASGEAAGHGDLGGLELNNLPRFPVPPGAKSSLEQAGLNQSQIDLLSALIAQYQSVQQAPSLDSVDPVDPQMVGMSAQPPRPRHNHRHSQSHTSRLPLLRTTSHGPGSASGSSSAGGGLGLSGDTAAPETFVPFFSTSPSLATGSFGDSAGTGTHDDGSGSESPASSSTSKSIDNDIDKRRRNTAASARFRIKKKLKEKQMEDKISNLQDVIRGFEGKIQTLELENRLLKNLIIEKGSEKSDNELRMLREKIYREEQK</sequence>
<dbReference type="GO" id="GO:0005634">
    <property type="term" value="C:nucleus"/>
    <property type="evidence" value="ECO:0007669"/>
    <property type="project" value="UniProtKB-SubCell"/>
</dbReference>
<dbReference type="HOGENOM" id="CLU_060554_0_0_1"/>
<evidence type="ECO:0000256" key="2">
    <source>
        <dbReference type="ARBA" id="ARBA00023015"/>
    </source>
</evidence>
<dbReference type="CDD" id="cd14705">
    <property type="entry name" value="bZIP_Zip1"/>
    <property type="match status" value="1"/>
</dbReference>
<name>G3BCY0_CANTC</name>
<dbReference type="PANTHER" id="PTHR13044">
    <property type="entry name" value="ACTIVATING TRANSCRIPTION FACTOR ATF 4/5"/>
    <property type="match status" value="1"/>
</dbReference>
<evidence type="ECO:0000259" key="8">
    <source>
        <dbReference type="PROSITE" id="PS00036"/>
    </source>
</evidence>
<feature type="compositionally biased region" description="Basic residues" evidence="7">
    <location>
        <begin position="151"/>
        <end position="160"/>
    </location>
</feature>
<accession>G3BCY0</accession>
<keyword evidence="10" id="KW-1185">Reference proteome</keyword>
<comment type="subcellular location">
    <subcellularLocation>
        <location evidence="1">Nucleus</location>
    </subcellularLocation>
</comment>
<dbReference type="GO" id="GO:0001228">
    <property type="term" value="F:DNA-binding transcription activator activity, RNA polymerase II-specific"/>
    <property type="evidence" value="ECO:0007669"/>
    <property type="project" value="TreeGrafter"/>
</dbReference>
<keyword evidence="5" id="KW-0539">Nucleus</keyword>
<dbReference type="AlphaFoldDB" id="G3BCY0"/>
<dbReference type="Proteomes" id="UP000000707">
    <property type="component" value="Unassembled WGS sequence"/>
</dbReference>
<evidence type="ECO:0000256" key="1">
    <source>
        <dbReference type="ARBA" id="ARBA00004123"/>
    </source>
</evidence>
<feature type="domain" description="BZIP" evidence="8">
    <location>
        <begin position="249"/>
        <end position="263"/>
    </location>
</feature>
<feature type="compositionally biased region" description="Low complexity" evidence="7">
    <location>
        <begin position="230"/>
        <end position="242"/>
    </location>
</feature>
<dbReference type="Gene3D" id="1.20.5.170">
    <property type="match status" value="1"/>
</dbReference>
<dbReference type="GO" id="GO:0000977">
    <property type="term" value="F:RNA polymerase II transcription regulatory region sequence-specific DNA binding"/>
    <property type="evidence" value="ECO:0007669"/>
    <property type="project" value="TreeGrafter"/>
</dbReference>
<evidence type="ECO:0000256" key="7">
    <source>
        <dbReference type="SAM" id="MobiDB-lite"/>
    </source>
</evidence>
<feature type="coiled-coil region" evidence="6">
    <location>
        <begin position="275"/>
        <end position="302"/>
    </location>
</feature>
<keyword evidence="6" id="KW-0175">Coiled coil</keyword>
<proteinExistence type="predicted"/>
<keyword evidence="3" id="KW-0238">DNA-binding</keyword>
<evidence type="ECO:0000256" key="4">
    <source>
        <dbReference type="ARBA" id="ARBA00023163"/>
    </source>
</evidence>
<dbReference type="OrthoDB" id="1939598at2759"/>
<dbReference type="InterPro" id="IPR004827">
    <property type="entry name" value="bZIP"/>
</dbReference>
<feature type="region of interest" description="Disordered" evidence="7">
    <location>
        <begin position="131"/>
        <end position="192"/>
    </location>
</feature>
<dbReference type="GeneID" id="18250529"/>
<evidence type="ECO:0000256" key="5">
    <source>
        <dbReference type="ARBA" id="ARBA00023242"/>
    </source>
</evidence>